<feature type="transmembrane region" description="Helical" evidence="1">
    <location>
        <begin position="82"/>
        <end position="107"/>
    </location>
</feature>
<accession>A0A1B0FEL8</accession>
<keyword evidence="1" id="KW-0812">Transmembrane</keyword>
<organism evidence="2 3">
    <name type="scientific">Glossina morsitans morsitans</name>
    <name type="common">Savannah tsetse fly</name>
    <dbReference type="NCBI Taxonomy" id="37546"/>
    <lineage>
        <taxon>Eukaryota</taxon>
        <taxon>Metazoa</taxon>
        <taxon>Ecdysozoa</taxon>
        <taxon>Arthropoda</taxon>
        <taxon>Hexapoda</taxon>
        <taxon>Insecta</taxon>
        <taxon>Pterygota</taxon>
        <taxon>Neoptera</taxon>
        <taxon>Endopterygota</taxon>
        <taxon>Diptera</taxon>
        <taxon>Brachycera</taxon>
        <taxon>Muscomorpha</taxon>
        <taxon>Hippoboscoidea</taxon>
        <taxon>Glossinidae</taxon>
        <taxon>Glossina</taxon>
    </lineage>
</organism>
<reference evidence="2" key="1">
    <citation type="submission" date="2020-05" db="UniProtKB">
        <authorList>
            <consortium name="EnsemblMetazoa"/>
        </authorList>
    </citation>
    <scope>IDENTIFICATION</scope>
    <source>
        <strain evidence="2">Yale</strain>
    </source>
</reference>
<keyword evidence="1" id="KW-1133">Transmembrane helix</keyword>
<sequence>MVPTSPVKTSQLTIKVYNFRSESALNDFQHLNSSCALCLGLGVFDDGNDCAALRFRLHFVPELNPVDVYLVHHLTIVTRSPLVIAVIVAVAVSFYISACVAEGAYLMKPI</sequence>
<dbReference type="AlphaFoldDB" id="A0A1B0FEL8"/>
<evidence type="ECO:0000313" key="3">
    <source>
        <dbReference type="Proteomes" id="UP000092444"/>
    </source>
</evidence>
<protein>
    <submittedName>
        <fullName evidence="2">Uncharacterized protein</fullName>
    </submittedName>
</protein>
<evidence type="ECO:0000256" key="1">
    <source>
        <dbReference type="SAM" id="Phobius"/>
    </source>
</evidence>
<dbReference type="EnsemblMetazoa" id="GMOY002055-RA">
    <property type="protein sequence ID" value="GMOY002055-PA"/>
    <property type="gene ID" value="GMOY002055"/>
</dbReference>
<keyword evidence="1" id="KW-0472">Membrane</keyword>
<dbReference type="EMBL" id="CCAG010008349">
    <property type="status" value="NOT_ANNOTATED_CDS"/>
    <property type="molecule type" value="Genomic_DNA"/>
</dbReference>
<proteinExistence type="predicted"/>
<dbReference type="Proteomes" id="UP000092444">
    <property type="component" value="Unassembled WGS sequence"/>
</dbReference>
<dbReference type="VEuPathDB" id="VectorBase:GMOY002055"/>
<name>A0A1B0FEL8_GLOMM</name>
<evidence type="ECO:0000313" key="2">
    <source>
        <dbReference type="EnsemblMetazoa" id="GMOY002055-PA"/>
    </source>
</evidence>
<keyword evidence="3" id="KW-1185">Reference proteome</keyword>